<accession>A0AAE1SJ37</accession>
<evidence type="ECO:0000313" key="1">
    <source>
        <dbReference type="EMBL" id="KAK4370308.1"/>
    </source>
</evidence>
<organism evidence="1 2">
    <name type="scientific">Anisodus tanguticus</name>
    <dbReference type="NCBI Taxonomy" id="243964"/>
    <lineage>
        <taxon>Eukaryota</taxon>
        <taxon>Viridiplantae</taxon>
        <taxon>Streptophyta</taxon>
        <taxon>Embryophyta</taxon>
        <taxon>Tracheophyta</taxon>
        <taxon>Spermatophyta</taxon>
        <taxon>Magnoliopsida</taxon>
        <taxon>eudicotyledons</taxon>
        <taxon>Gunneridae</taxon>
        <taxon>Pentapetalae</taxon>
        <taxon>asterids</taxon>
        <taxon>lamiids</taxon>
        <taxon>Solanales</taxon>
        <taxon>Solanaceae</taxon>
        <taxon>Solanoideae</taxon>
        <taxon>Hyoscyameae</taxon>
        <taxon>Anisodus</taxon>
    </lineage>
</organism>
<protein>
    <submittedName>
        <fullName evidence="1">Uncharacterized protein</fullName>
    </submittedName>
</protein>
<comment type="caution">
    <text evidence="1">The sequence shown here is derived from an EMBL/GenBank/DDBJ whole genome shotgun (WGS) entry which is preliminary data.</text>
</comment>
<dbReference type="EMBL" id="JAVYJV010000005">
    <property type="protein sequence ID" value="KAK4370308.1"/>
    <property type="molecule type" value="Genomic_DNA"/>
</dbReference>
<reference evidence="1" key="1">
    <citation type="submission" date="2023-12" db="EMBL/GenBank/DDBJ databases">
        <title>Genome assembly of Anisodus tanguticus.</title>
        <authorList>
            <person name="Wang Y.-J."/>
        </authorList>
    </citation>
    <scope>NUCLEOTIDE SEQUENCE</scope>
    <source>
        <strain evidence="1">KB-2021</strain>
        <tissue evidence="1">Leaf</tissue>
    </source>
</reference>
<proteinExistence type="predicted"/>
<dbReference type="Proteomes" id="UP001291623">
    <property type="component" value="Unassembled WGS sequence"/>
</dbReference>
<gene>
    <name evidence="1" type="ORF">RND71_009783</name>
</gene>
<dbReference type="AlphaFoldDB" id="A0AAE1SJ37"/>
<sequence length="134" mass="14767">MPQPQIQAPKTTEPANQLAAIQPVVDGSNSLVLTAQGQEKLRLKGKSKEVPEETSLCTAEGNSIIEKLLIRNMMAGIKINEGGELGKGQRKLIGPIQWLYRWVDTISFSTFKNGLADCIAYFLDVIQKRHSETS</sequence>
<keyword evidence="2" id="KW-1185">Reference proteome</keyword>
<name>A0AAE1SJ37_9SOLA</name>
<evidence type="ECO:0000313" key="2">
    <source>
        <dbReference type="Proteomes" id="UP001291623"/>
    </source>
</evidence>